<reference evidence="1 2" key="3">
    <citation type="journal article" date="2010" name="BMC Genomics">
        <title>Transcriptome sequencing and comparative analysis of cucumber flowers with different sex types.</title>
        <authorList>
            <person name="Guo S."/>
            <person name="Zheng Y."/>
            <person name="Joung J.G."/>
            <person name="Liu S."/>
            <person name="Zhang Z."/>
            <person name="Crasta O.R."/>
            <person name="Sobral B.W."/>
            <person name="Xu Y."/>
            <person name="Huang S."/>
            <person name="Fei Z."/>
        </authorList>
    </citation>
    <scope>NUCLEOTIDE SEQUENCE [LARGE SCALE GENOMIC DNA]</scope>
    <source>
        <strain evidence="2">cv. 9930</strain>
    </source>
</reference>
<evidence type="ECO:0000313" key="1">
    <source>
        <dbReference type="EMBL" id="KGN58723.1"/>
    </source>
</evidence>
<keyword evidence="2" id="KW-1185">Reference proteome</keyword>
<name>A0A0A0LA48_CUCSA</name>
<sequence length="199" mass="23049">MPSSFDRPSPNQITVLMNHRQAVLFIPDLRLRIAVEFQLKHTKRCCKSLIEQEEPVKLRMDSAAIEKSPTRKRNRLQSTALSLLSFRGFFLTSVDVSNSGKPLLLSRERKNKRRMMGNTVRNGNRELFHPFSSFLLTTLHHLADYDALHFSCAAFPNAAARQCTTEILKQEYLTKLIPIEDWGNIENSISKDFDYWLYC</sequence>
<accession>A0A0A0LA48</accession>
<dbReference type="Proteomes" id="UP000029981">
    <property type="component" value="Chromosome 3"/>
</dbReference>
<gene>
    <name evidence="1" type="ORF">Csa_3G730870</name>
</gene>
<dbReference type="AlphaFoldDB" id="A0A0A0LA48"/>
<reference evidence="1 2" key="2">
    <citation type="journal article" date="2009" name="PLoS ONE">
        <title>An integrated genetic and cytogenetic map of the cucumber genome.</title>
        <authorList>
            <person name="Ren Y."/>
            <person name="Zhang Z."/>
            <person name="Liu J."/>
            <person name="Staub J.E."/>
            <person name="Han Y."/>
            <person name="Cheng Z."/>
            <person name="Li X."/>
            <person name="Lu J."/>
            <person name="Miao H."/>
            <person name="Kang H."/>
            <person name="Xie B."/>
            <person name="Gu X."/>
            <person name="Wang X."/>
            <person name="Du Y."/>
            <person name="Jin W."/>
            <person name="Huang S."/>
        </authorList>
    </citation>
    <scope>NUCLEOTIDE SEQUENCE [LARGE SCALE GENOMIC DNA]</scope>
    <source>
        <strain evidence="2">cv. 9930</strain>
    </source>
</reference>
<reference evidence="1 2" key="4">
    <citation type="journal article" date="2011" name="BMC Genomics">
        <title>RNA-Seq improves annotation of protein-coding genes in the cucumber genome.</title>
        <authorList>
            <person name="Li Z."/>
            <person name="Zhang Z."/>
            <person name="Yan P."/>
            <person name="Huang S."/>
            <person name="Fei Z."/>
            <person name="Lin K."/>
        </authorList>
    </citation>
    <scope>NUCLEOTIDE SEQUENCE [LARGE SCALE GENOMIC DNA]</scope>
    <source>
        <strain evidence="2">cv. 9930</strain>
    </source>
</reference>
<organism evidence="1 2">
    <name type="scientific">Cucumis sativus</name>
    <name type="common">Cucumber</name>
    <dbReference type="NCBI Taxonomy" id="3659"/>
    <lineage>
        <taxon>Eukaryota</taxon>
        <taxon>Viridiplantae</taxon>
        <taxon>Streptophyta</taxon>
        <taxon>Embryophyta</taxon>
        <taxon>Tracheophyta</taxon>
        <taxon>Spermatophyta</taxon>
        <taxon>Magnoliopsida</taxon>
        <taxon>eudicotyledons</taxon>
        <taxon>Gunneridae</taxon>
        <taxon>Pentapetalae</taxon>
        <taxon>rosids</taxon>
        <taxon>fabids</taxon>
        <taxon>Cucurbitales</taxon>
        <taxon>Cucurbitaceae</taxon>
        <taxon>Benincaseae</taxon>
        <taxon>Cucumis</taxon>
    </lineage>
</organism>
<reference evidence="1 2" key="1">
    <citation type="journal article" date="2009" name="Nat. Genet.">
        <title>The genome of the cucumber, Cucumis sativus L.</title>
        <authorList>
            <person name="Huang S."/>
            <person name="Li R."/>
            <person name="Zhang Z."/>
            <person name="Li L."/>
            <person name="Gu X."/>
            <person name="Fan W."/>
            <person name="Lucas W.J."/>
            <person name="Wang X."/>
            <person name="Xie B."/>
            <person name="Ni P."/>
            <person name="Ren Y."/>
            <person name="Zhu H."/>
            <person name="Li J."/>
            <person name="Lin K."/>
            <person name="Jin W."/>
            <person name="Fei Z."/>
            <person name="Li G."/>
            <person name="Staub J."/>
            <person name="Kilian A."/>
            <person name="van der Vossen E.A."/>
            <person name="Wu Y."/>
            <person name="Guo J."/>
            <person name="He J."/>
            <person name="Jia Z."/>
            <person name="Ren Y."/>
            <person name="Tian G."/>
            <person name="Lu Y."/>
            <person name="Ruan J."/>
            <person name="Qian W."/>
            <person name="Wang M."/>
            <person name="Huang Q."/>
            <person name="Li B."/>
            <person name="Xuan Z."/>
            <person name="Cao J."/>
            <person name="Asan"/>
            <person name="Wu Z."/>
            <person name="Zhang J."/>
            <person name="Cai Q."/>
            <person name="Bai Y."/>
            <person name="Zhao B."/>
            <person name="Han Y."/>
            <person name="Li Y."/>
            <person name="Li X."/>
            <person name="Wang S."/>
            <person name="Shi Q."/>
            <person name="Liu S."/>
            <person name="Cho W.K."/>
            <person name="Kim J.Y."/>
            <person name="Xu Y."/>
            <person name="Heller-Uszynska K."/>
            <person name="Miao H."/>
            <person name="Cheng Z."/>
            <person name="Zhang S."/>
            <person name="Wu J."/>
            <person name="Yang Y."/>
            <person name="Kang H."/>
            <person name="Li M."/>
            <person name="Liang H."/>
            <person name="Ren X."/>
            <person name="Shi Z."/>
            <person name="Wen M."/>
            <person name="Jian M."/>
            <person name="Yang H."/>
            <person name="Zhang G."/>
            <person name="Yang Z."/>
            <person name="Chen R."/>
            <person name="Liu S."/>
            <person name="Li J."/>
            <person name="Ma L."/>
            <person name="Liu H."/>
            <person name="Zhou Y."/>
            <person name="Zhao J."/>
            <person name="Fang X."/>
            <person name="Li G."/>
            <person name="Fang L."/>
            <person name="Li Y."/>
            <person name="Liu D."/>
            <person name="Zheng H."/>
            <person name="Zhang Y."/>
            <person name="Qin N."/>
            <person name="Li Z."/>
            <person name="Yang G."/>
            <person name="Yang S."/>
            <person name="Bolund L."/>
            <person name="Kristiansen K."/>
            <person name="Zheng H."/>
            <person name="Li S."/>
            <person name="Zhang X."/>
            <person name="Yang H."/>
            <person name="Wang J."/>
            <person name="Sun R."/>
            <person name="Zhang B."/>
            <person name="Jiang S."/>
            <person name="Wang J."/>
            <person name="Du Y."/>
            <person name="Li S."/>
        </authorList>
    </citation>
    <scope>NUCLEOTIDE SEQUENCE [LARGE SCALE GENOMIC DNA]</scope>
    <source>
        <strain evidence="2">cv. 9930</strain>
    </source>
</reference>
<proteinExistence type="predicted"/>
<protein>
    <submittedName>
        <fullName evidence="1">Uncharacterized protein</fullName>
    </submittedName>
</protein>
<dbReference type="EMBL" id="CM002924">
    <property type="protein sequence ID" value="KGN58723.1"/>
    <property type="molecule type" value="Genomic_DNA"/>
</dbReference>
<evidence type="ECO:0000313" key="2">
    <source>
        <dbReference type="Proteomes" id="UP000029981"/>
    </source>
</evidence>
<dbReference type="Gramene" id="KGN58723">
    <property type="protein sequence ID" value="KGN58723"/>
    <property type="gene ID" value="Csa_3G730870"/>
</dbReference>